<proteinExistence type="predicted"/>
<evidence type="ECO:0000259" key="3">
    <source>
        <dbReference type="PROSITE" id="PS50234"/>
    </source>
</evidence>
<dbReference type="SMART" id="SM00327">
    <property type="entry name" value="VWA"/>
    <property type="match status" value="1"/>
</dbReference>
<feature type="domain" description="VWFA" evidence="3">
    <location>
        <begin position="35"/>
        <end position="219"/>
    </location>
</feature>
<keyword evidence="1" id="KW-1133">Transmembrane helix</keyword>
<feature type="signal peptide" evidence="2">
    <location>
        <begin position="1"/>
        <end position="24"/>
    </location>
</feature>
<evidence type="ECO:0000313" key="4">
    <source>
        <dbReference type="EMBL" id="TCO71498.1"/>
    </source>
</evidence>
<dbReference type="InterPro" id="IPR036465">
    <property type="entry name" value="vWFA_dom_sf"/>
</dbReference>
<dbReference type="InterPro" id="IPR051266">
    <property type="entry name" value="CLCR"/>
</dbReference>
<feature type="chain" id="PRO_5020180191" evidence="2">
    <location>
        <begin position="25"/>
        <end position="665"/>
    </location>
</feature>
<dbReference type="CDD" id="cd00198">
    <property type="entry name" value="vWFA"/>
    <property type="match status" value="1"/>
</dbReference>
<dbReference type="OrthoDB" id="1673233at2"/>
<dbReference type="Proteomes" id="UP000294919">
    <property type="component" value="Unassembled WGS sequence"/>
</dbReference>
<sequence length="665" mass="75985">MNKFCKCICLIICFMVSTTNISLAEEIIYKPKNVDIMFVIDSSYSMNINDKNKIATNMMKMFIDTLPSKNINVGYVAYNDSVTNFLEPMPIETYNQRSTMKNRIESIRKAGYSDMGLGLKKGFELITAHLKNDTQPIMILISDGETSLSRNSNRTINHSNLDINDVIHQSNQINMPIYTIALEDESERTDILTDISKKTGAKTYIAPTSNDLIEIFTGILKTHLISTTKPIVETIGTGKKQEITIPIFDSLITESNILLISSSPIKDYKILNAQDSVSFAKSEYYFSAKIVNPLQQEVKLEFIGDKNDTIKGYLLSNYDISLNLDVPDVIYKNRPFTIDASFINNTNNEFIKDTTFYNKITPVITLINNDNKISLPINRLNDKIQINNTIGNSGKYILDTNFKHENFNIKFNELTFDVRNNPPSSEFFETIKLPIMSKNKVYQLDQYFHDPDGDILTYEIINTDTDKSNLNIKNSELIINHSKQGAYEFTIKASDNEGLSFTTKPIMLSIIPKLQYYYRIAVMITCLLIGSILFFSIYRKMKAPKRTFTGKINGYFINLKDKEEVPPLTISLYKFENKKRISLEEMIVCARVDKPFLNASQIYFEPGFDKSIVFYNSSAATAMINSEIACKNVKYTLRYKTKIYITFEDGISEIELHYNKANPTT</sequence>
<evidence type="ECO:0000256" key="2">
    <source>
        <dbReference type="SAM" id="SignalP"/>
    </source>
</evidence>
<accession>A0A4R2KN52</accession>
<reference evidence="4 5" key="1">
    <citation type="submission" date="2019-03" db="EMBL/GenBank/DDBJ databases">
        <title>Genomic Encyclopedia of Type Strains, Phase IV (KMG-IV): sequencing the most valuable type-strain genomes for metagenomic binning, comparative biology and taxonomic classification.</title>
        <authorList>
            <person name="Goeker M."/>
        </authorList>
    </citation>
    <scope>NUCLEOTIDE SEQUENCE [LARGE SCALE GENOMIC DNA]</scope>
    <source>
        <strain evidence="4 5">DSM 102940</strain>
    </source>
</reference>
<protein>
    <submittedName>
        <fullName evidence="4">von Willebrand factor type A domain-containing protein</fullName>
    </submittedName>
</protein>
<name>A0A4R2KN52_9FIRM</name>
<evidence type="ECO:0000256" key="1">
    <source>
        <dbReference type="SAM" id="Phobius"/>
    </source>
</evidence>
<keyword evidence="1" id="KW-0812">Transmembrane</keyword>
<dbReference type="Gene3D" id="3.40.50.410">
    <property type="entry name" value="von Willebrand factor, type A domain"/>
    <property type="match status" value="1"/>
</dbReference>
<dbReference type="RefSeq" id="WP_132246597.1">
    <property type="nucleotide sequence ID" value="NZ_SLWV01000021.1"/>
</dbReference>
<dbReference type="SUPFAM" id="SSF53300">
    <property type="entry name" value="vWA-like"/>
    <property type="match status" value="1"/>
</dbReference>
<dbReference type="PANTHER" id="PTHR10579:SF43">
    <property type="entry name" value="ZINC FINGER (C3HC4-TYPE RING FINGER) FAMILY PROTEIN"/>
    <property type="match status" value="1"/>
</dbReference>
<dbReference type="Pfam" id="PF00092">
    <property type="entry name" value="VWA"/>
    <property type="match status" value="1"/>
</dbReference>
<organism evidence="4 5">
    <name type="scientific">Marinisporobacter balticus</name>
    <dbReference type="NCBI Taxonomy" id="2018667"/>
    <lineage>
        <taxon>Bacteria</taxon>
        <taxon>Bacillati</taxon>
        <taxon>Bacillota</taxon>
        <taxon>Clostridia</taxon>
        <taxon>Peptostreptococcales</taxon>
        <taxon>Thermotaleaceae</taxon>
        <taxon>Marinisporobacter</taxon>
    </lineage>
</organism>
<keyword evidence="5" id="KW-1185">Reference proteome</keyword>
<dbReference type="InterPro" id="IPR002035">
    <property type="entry name" value="VWF_A"/>
</dbReference>
<gene>
    <name evidence="4" type="ORF">EV214_12150</name>
</gene>
<dbReference type="AlphaFoldDB" id="A0A4R2KN52"/>
<feature type="transmembrane region" description="Helical" evidence="1">
    <location>
        <begin position="516"/>
        <end position="538"/>
    </location>
</feature>
<dbReference type="EMBL" id="SLWV01000021">
    <property type="protein sequence ID" value="TCO71498.1"/>
    <property type="molecule type" value="Genomic_DNA"/>
</dbReference>
<dbReference type="PANTHER" id="PTHR10579">
    <property type="entry name" value="CALCIUM-ACTIVATED CHLORIDE CHANNEL REGULATOR"/>
    <property type="match status" value="1"/>
</dbReference>
<evidence type="ECO:0000313" key="5">
    <source>
        <dbReference type="Proteomes" id="UP000294919"/>
    </source>
</evidence>
<comment type="caution">
    <text evidence="4">The sequence shown here is derived from an EMBL/GenBank/DDBJ whole genome shotgun (WGS) entry which is preliminary data.</text>
</comment>
<keyword evidence="1" id="KW-0472">Membrane</keyword>
<dbReference type="PROSITE" id="PS50234">
    <property type="entry name" value="VWFA"/>
    <property type="match status" value="1"/>
</dbReference>
<keyword evidence="2" id="KW-0732">Signal</keyword>